<feature type="coiled-coil region" evidence="3">
    <location>
        <begin position="766"/>
        <end position="813"/>
    </location>
</feature>
<feature type="region of interest" description="Disordered" evidence="4">
    <location>
        <begin position="315"/>
        <end position="336"/>
    </location>
</feature>
<feature type="region of interest" description="Disordered" evidence="4">
    <location>
        <begin position="121"/>
        <end position="166"/>
    </location>
</feature>
<feature type="coiled-coil region" evidence="3">
    <location>
        <begin position="702"/>
        <end position="740"/>
    </location>
</feature>
<dbReference type="GO" id="GO:0016308">
    <property type="term" value="F:1-phosphatidylinositol-4-phosphate 5-kinase activity"/>
    <property type="evidence" value="ECO:0007669"/>
    <property type="project" value="UniProtKB-EC"/>
</dbReference>
<feature type="region of interest" description="Disordered" evidence="4">
    <location>
        <begin position="634"/>
        <end position="671"/>
    </location>
</feature>
<dbReference type="InterPro" id="IPR027483">
    <property type="entry name" value="PInositol-4-P-4/5-kinase_C_sf"/>
</dbReference>
<dbReference type="KEGG" id="prel:PRELSG_0206600"/>
<evidence type="ECO:0000256" key="1">
    <source>
        <dbReference type="ARBA" id="ARBA00022837"/>
    </source>
</evidence>
<feature type="region of interest" description="Disordered" evidence="4">
    <location>
        <begin position="554"/>
        <end position="574"/>
    </location>
</feature>
<dbReference type="Gene3D" id="3.30.810.10">
    <property type="entry name" value="2-Layer Sandwich"/>
    <property type="match status" value="1"/>
</dbReference>
<dbReference type="SMART" id="SM00330">
    <property type="entry name" value="PIPKc"/>
    <property type="match status" value="1"/>
</dbReference>
<dbReference type="SMART" id="SM00054">
    <property type="entry name" value="EFh"/>
    <property type="match status" value="1"/>
</dbReference>
<keyword evidence="2" id="KW-0067">ATP-binding</keyword>
<feature type="compositionally biased region" description="Basic and acidic residues" evidence="4">
    <location>
        <begin position="134"/>
        <end position="166"/>
    </location>
</feature>
<dbReference type="EC" id="2.7.1.68" evidence="7"/>
<evidence type="ECO:0000259" key="5">
    <source>
        <dbReference type="PROSITE" id="PS50222"/>
    </source>
</evidence>
<dbReference type="InterPro" id="IPR011992">
    <property type="entry name" value="EF-hand-dom_pair"/>
</dbReference>
<evidence type="ECO:0000256" key="2">
    <source>
        <dbReference type="PROSITE-ProRule" id="PRU00781"/>
    </source>
</evidence>
<dbReference type="InterPro" id="IPR018247">
    <property type="entry name" value="EF_Hand_1_Ca_BS"/>
</dbReference>
<evidence type="ECO:0000313" key="8">
    <source>
        <dbReference type="Proteomes" id="UP000220158"/>
    </source>
</evidence>
<dbReference type="PROSITE" id="PS51455">
    <property type="entry name" value="PIPK"/>
    <property type="match status" value="1"/>
</dbReference>
<dbReference type="GO" id="GO:0046854">
    <property type="term" value="P:phosphatidylinositol phosphate biosynthetic process"/>
    <property type="evidence" value="ECO:0007669"/>
    <property type="project" value="TreeGrafter"/>
</dbReference>
<dbReference type="VEuPathDB" id="PlasmoDB:PRELSG_0206600"/>
<dbReference type="EMBL" id="LN835297">
    <property type="protein sequence ID" value="CRH03040.1"/>
    <property type="molecule type" value="Genomic_DNA"/>
</dbReference>
<dbReference type="SUPFAM" id="SSF56104">
    <property type="entry name" value="SAICAR synthase-like"/>
    <property type="match status" value="1"/>
</dbReference>
<feature type="compositionally biased region" description="Low complexity" evidence="4">
    <location>
        <begin position="121"/>
        <end position="133"/>
    </location>
</feature>
<dbReference type="SUPFAM" id="SSF47473">
    <property type="entry name" value="EF-hand"/>
    <property type="match status" value="1"/>
</dbReference>
<dbReference type="PANTHER" id="PTHR23086:SF8">
    <property type="entry name" value="PHOSPHATIDYLINOSITOL 5-PHOSPHATE 4-KINASE, ISOFORM A"/>
    <property type="match status" value="1"/>
</dbReference>
<reference evidence="7 8" key="1">
    <citation type="submission" date="2015-04" db="EMBL/GenBank/DDBJ databases">
        <authorList>
            <consortium name="Pathogen Informatics"/>
        </authorList>
    </citation>
    <scope>NUCLEOTIDE SEQUENCE [LARGE SCALE GENOMIC DNA]</scope>
    <source>
        <strain evidence="7 8">SGS1</strain>
    </source>
</reference>
<feature type="domain" description="PIPK" evidence="6">
    <location>
        <begin position="1088"/>
        <end position="1463"/>
    </location>
</feature>
<dbReference type="InterPro" id="IPR023610">
    <property type="entry name" value="PInositol-4/5-P-5/4-kinase"/>
</dbReference>
<dbReference type="Pfam" id="PF01504">
    <property type="entry name" value="PIP5K"/>
    <property type="match status" value="1"/>
</dbReference>
<dbReference type="InterPro" id="IPR027484">
    <property type="entry name" value="PInositol-4-P-5-kinase_N"/>
</dbReference>
<feature type="domain" description="EF-hand" evidence="5">
    <location>
        <begin position="68"/>
        <end position="98"/>
    </location>
</feature>
<dbReference type="RefSeq" id="XP_028535527.1">
    <property type="nucleotide sequence ID" value="XM_028679849.1"/>
</dbReference>
<keyword evidence="1" id="KW-0106">Calcium</keyword>
<name>A0A1J1HDL9_PLARL</name>
<keyword evidence="2 7" id="KW-0808">Transferase</keyword>
<dbReference type="InterPro" id="IPR002498">
    <property type="entry name" value="PInositol-4-P-4/5-kinase_core"/>
</dbReference>
<proteinExistence type="predicted"/>
<dbReference type="PROSITE" id="PS50222">
    <property type="entry name" value="EF_HAND_2"/>
    <property type="match status" value="1"/>
</dbReference>
<gene>
    <name evidence="7" type="ORF">PRELSG_0206600</name>
</gene>
<dbReference type="GeneID" id="39734484"/>
<feature type="compositionally biased region" description="Low complexity" evidence="4">
    <location>
        <begin position="554"/>
        <end position="567"/>
    </location>
</feature>
<dbReference type="PROSITE" id="PS00018">
    <property type="entry name" value="EF_HAND_1"/>
    <property type="match status" value="1"/>
</dbReference>
<keyword evidence="2 7" id="KW-0418">Kinase</keyword>
<dbReference type="GO" id="GO:0005509">
    <property type="term" value="F:calcium ion binding"/>
    <property type="evidence" value="ECO:0007669"/>
    <property type="project" value="InterPro"/>
</dbReference>
<dbReference type="GO" id="GO:0005886">
    <property type="term" value="C:plasma membrane"/>
    <property type="evidence" value="ECO:0007669"/>
    <property type="project" value="TreeGrafter"/>
</dbReference>
<keyword evidence="8" id="KW-1185">Reference proteome</keyword>
<keyword evidence="2" id="KW-0547">Nucleotide-binding</keyword>
<dbReference type="GO" id="GO:0005524">
    <property type="term" value="F:ATP binding"/>
    <property type="evidence" value="ECO:0007669"/>
    <property type="project" value="UniProtKB-UniRule"/>
</dbReference>
<evidence type="ECO:0000256" key="4">
    <source>
        <dbReference type="SAM" id="MobiDB-lite"/>
    </source>
</evidence>
<accession>A0A1J1HDL9</accession>
<evidence type="ECO:0000259" key="6">
    <source>
        <dbReference type="PROSITE" id="PS51455"/>
    </source>
</evidence>
<evidence type="ECO:0000256" key="3">
    <source>
        <dbReference type="SAM" id="Coils"/>
    </source>
</evidence>
<keyword evidence="3" id="KW-0175">Coiled coil</keyword>
<feature type="region of interest" description="Disordered" evidence="4">
    <location>
        <begin position="259"/>
        <end position="287"/>
    </location>
</feature>
<dbReference type="CDD" id="cd00139">
    <property type="entry name" value="PIPKc"/>
    <property type="match status" value="1"/>
</dbReference>
<dbReference type="InterPro" id="IPR002048">
    <property type="entry name" value="EF_hand_dom"/>
</dbReference>
<dbReference type="PANTHER" id="PTHR23086">
    <property type="entry name" value="PHOSPHATIDYLINOSITOL-4-PHOSPHATE 5-KINASE"/>
    <property type="match status" value="1"/>
</dbReference>
<dbReference type="OrthoDB" id="2129491at2759"/>
<feature type="compositionally biased region" description="Basic residues" evidence="4">
    <location>
        <begin position="259"/>
        <end position="270"/>
    </location>
</feature>
<dbReference type="Proteomes" id="UP000220158">
    <property type="component" value="Chromosome 2"/>
</dbReference>
<protein>
    <submittedName>
        <fullName evidence="7">Phosphatidylinositol-4-phosphate 5-kinase, putative</fullName>
        <ecNumber evidence="7">2.7.1.68</ecNumber>
    </submittedName>
</protein>
<feature type="compositionally biased region" description="Basic residues" evidence="4">
    <location>
        <begin position="315"/>
        <end position="324"/>
    </location>
</feature>
<sequence length="1464" mass="173526">MKCTNVNIRNVLEWNIKKKIKENTNLSDDEIMIIYKRFNSISNNGKLNYDKFEKSLGILGTIKNAYLYQSIFKAFDLNNDNYLDFYEFCVAINTMLKGSKKDKLKLSYRIVHSGFSNNNNSLNSNNINENNLNNEKKNDQNNVGNDDKTIYNNNNDKEKEEEKKKKSDYTNYITYEDFEKIVLSINDIKKKLLGTKEEIITSQIKYIFKSLSILCEDGTFRMNLECYKRAMKCNEFLNLLGIHTKVADVFLRNEIMKKKKSKNEKNKKKKQELFSSGNNKSEKKKTYKQLIRSFSETTNRRRSLLKRSNHLFLKRKKKKKKKTYEKKGSISSNESKKKNISINTDLSYINILQREKNKTNNSNDFTLKKEKNITKNKFSYLKKAFQNNTGKSEINIKMFSNSKSNKSINNKNNDNNNNSDIKKSYTNFFECNFISNEDNIKTKKINDIKLKNKNENCKDTKIPSGNFFYSNSQEEYNTTDSNILNTNHLLLKNKREIKNNPKKKGKTNFEENERIFFSSNNSTLHKGSNKKKKEDSNNLIKNIKEKSINNEMCTKNSSSTLKKTNSLFDNKKDKKNSKLINQNIMLKLNSNHSESSKSIYEYHSDMEVLNRRREYRTNNISLYNTKDSLFPLKKEGDRKYKNEEKKKGKKEDEKKKDKKRGKEKEKDKNKNIDKYKEKNIYGDIIMNKKNKYKTSSDKDFILKKENSIIKKEEKKVKKNEKEHEEKQNQEERNLNKMKCTYLNDEIKSGIINFEKKEENKKYVEYYHKHLERYKKYVEEREDMEDKEEYLDEQEECFEERDNVIEEKEFLEKNFDYYNNDFYFYNEKILNNSESNLSSRNYLYNKFLEYKDFIKYSKLSISYNSLISDSYNRNEEYFNIYFDTESNEINSQKKKCSSSTEFSDDIINKKFFIPGAKSHYVTINSNLTKEQVMYLIRNTLLAIEEYLKERNGDYNKIFFLFFAIFFYNTQNDLEENEITNEQINSKKSKMEIFQNVFLVISIIRYFLHTITISQKYTSSCDSLDENYTNKDINSLKLNEVKMLLNQANEILDKYSKGNHKNKKIYINKSNYYNFPKKGKLSVSLRQSRQKKTFHKILAVYFGHERWDLVMNMMVGIRISAIKQFNVNDISNHFEHKDILELPTTHAQKKVLFKNYAPIIFKNIRNYYGIKSNEYLTSVGPEQVISNMVLGNLSTLSELLSEGKSGSLFYFTSNGKYIIKTVCKSTYKLSKALLPKYYEHIRKNPDSLLTRLYGIHSIKYENDSKNGRKKTYFIVMNNFFSSVVEIHRRYDIKGSLVGRTVPLSKREDHTIALKDVDIDELGDIINIGSKNKERLQNVLKSDTKFLKENFILDYSLLFGIHYKELSKDLVNWDKSKANEIHHIYDEKGNCIASKPFHQCDHGGIINVDKNRIFFFGIIDIFTRWSLKKKFEHTFRTLQKLDGKNISCIHPNAYAKRFVTFIENHME</sequence>
<evidence type="ECO:0000313" key="7">
    <source>
        <dbReference type="EMBL" id="CRH03040.1"/>
    </source>
</evidence>
<organism evidence="7 8">
    <name type="scientific">Plasmodium relictum</name>
    <dbReference type="NCBI Taxonomy" id="85471"/>
    <lineage>
        <taxon>Eukaryota</taxon>
        <taxon>Sar</taxon>
        <taxon>Alveolata</taxon>
        <taxon>Apicomplexa</taxon>
        <taxon>Aconoidasida</taxon>
        <taxon>Haemosporida</taxon>
        <taxon>Plasmodiidae</taxon>
        <taxon>Plasmodium</taxon>
        <taxon>Plasmodium (Haemamoeba)</taxon>
    </lineage>
</organism>
<dbReference type="Gene3D" id="1.10.238.10">
    <property type="entry name" value="EF-hand"/>
    <property type="match status" value="1"/>
</dbReference>
<dbReference type="Gene3D" id="3.30.800.10">
    <property type="entry name" value="Phosphatidylinositol Phosphate Kinase II Beta"/>
    <property type="match status" value="1"/>
</dbReference>